<sequence>MRIMLKLILDCDADAAWRALHSPRAIADLYGPLLDLAPMDAAGMPTRLEPGADVPVRMTLGAVGGDGARGGLPLGDQLIHVSERTVRDTRGAVRIFRDSGIPLTGPLAALDVWDHQMAVSPGPGDGTRTLWRERLVIGGRAAPALWPVLWATWQWRGARLRSLARTWAHDPELAGGAADDAAEDAR</sequence>
<comment type="caution">
    <text evidence="1">The sequence shown here is derived from an EMBL/GenBank/DDBJ whole genome shotgun (WGS) entry which is preliminary data.</text>
</comment>
<evidence type="ECO:0008006" key="3">
    <source>
        <dbReference type="Google" id="ProtNLM"/>
    </source>
</evidence>
<reference evidence="1 2" key="1">
    <citation type="submission" date="2019-06" db="EMBL/GenBank/DDBJ databases">
        <title>Sequencing the genomes of 1000 actinobacteria strains.</title>
        <authorList>
            <person name="Klenk H.-P."/>
        </authorList>
    </citation>
    <scope>NUCLEOTIDE SEQUENCE [LARGE SCALE GENOMIC DNA]</scope>
    <source>
        <strain evidence="1 2">DSM 20427</strain>
    </source>
</reference>
<dbReference type="AlphaFoldDB" id="A0A4Y3UKP9"/>
<evidence type="ECO:0000313" key="1">
    <source>
        <dbReference type="EMBL" id="TQM90593.1"/>
    </source>
</evidence>
<name>A0A4Y3UKP9_9MICO</name>
<evidence type="ECO:0000313" key="2">
    <source>
        <dbReference type="Proteomes" id="UP000319804"/>
    </source>
</evidence>
<protein>
    <recommendedName>
        <fullName evidence="3">Polyketide cyclase/dehydrase/lipid transport protein</fullName>
    </recommendedName>
</protein>
<keyword evidence="2" id="KW-1185">Reference proteome</keyword>
<organism evidence="1 2">
    <name type="scientific">Microbacterium lacticum</name>
    <dbReference type="NCBI Taxonomy" id="33885"/>
    <lineage>
        <taxon>Bacteria</taxon>
        <taxon>Bacillati</taxon>
        <taxon>Actinomycetota</taxon>
        <taxon>Actinomycetes</taxon>
        <taxon>Micrococcales</taxon>
        <taxon>Microbacteriaceae</taxon>
        <taxon>Microbacterium</taxon>
    </lineage>
</organism>
<dbReference type="OrthoDB" id="7428016at2"/>
<dbReference type="EMBL" id="VFPS01000007">
    <property type="protein sequence ID" value="TQM90593.1"/>
    <property type="molecule type" value="Genomic_DNA"/>
</dbReference>
<dbReference type="Proteomes" id="UP000319804">
    <property type="component" value="Unassembled WGS sequence"/>
</dbReference>
<gene>
    <name evidence="1" type="ORF">FHX68_2914</name>
</gene>
<proteinExistence type="predicted"/>
<dbReference type="RefSeq" id="WP_141380770.1">
    <property type="nucleotide sequence ID" value="NZ_BJNA01000032.1"/>
</dbReference>
<accession>A0A4Y3UKP9</accession>